<evidence type="ECO:0000313" key="2">
    <source>
        <dbReference type="EMBL" id="SVB67609.1"/>
    </source>
</evidence>
<dbReference type="Gene3D" id="3.40.50.720">
    <property type="entry name" value="NAD(P)-binding Rossmann-like Domain"/>
    <property type="match status" value="1"/>
</dbReference>
<dbReference type="Pfam" id="PF04321">
    <property type="entry name" value="RmlD_sub_bind"/>
    <property type="match status" value="1"/>
</dbReference>
<reference evidence="2" key="1">
    <citation type="submission" date="2018-05" db="EMBL/GenBank/DDBJ databases">
        <authorList>
            <person name="Lanie J.A."/>
            <person name="Ng W.-L."/>
            <person name="Kazmierczak K.M."/>
            <person name="Andrzejewski T.M."/>
            <person name="Davidsen T.M."/>
            <person name="Wayne K.J."/>
            <person name="Tettelin H."/>
            <person name="Glass J.I."/>
            <person name="Rusch D."/>
            <person name="Podicherti R."/>
            <person name="Tsui H.-C.T."/>
            <person name="Winkler M.E."/>
        </authorList>
    </citation>
    <scope>NUCLEOTIDE SEQUENCE</scope>
</reference>
<evidence type="ECO:0000259" key="1">
    <source>
        <dbReference type="Pfam" id="PF04321"/>
    </source>
</evidence>
<proteinExistence type="predicted"/>
<dbReference type="InterPro" id="IPR029903">
    <property type="entry name" value="RmlD-like-bd"/>
</dbReference>
<dbReference type="PANTHER" id="PTHR10491:SF4">
    <property type="entry name" value="METHIONINE ADENOSYLTRANSFERASE 2 SUBUNIT BETA"/>
    <property type="match status" value="1"/>
</dbReference>
<dbReference type="PANTHER" id="PTHR10491">
    <property type="entry name" value="DTDP-4-DEHYDRORHAMNOSE REDUCTASE"/>
    <property type="match status" value="1"/>
</dbReference>
<organism evidence="2">
    <name type="scientific">marine metagenome</name>
    <dbReference type="NCBI Taxonomy" id="408172"/>
    <lineage>
        <taxon>unclassified sequences</taxon>
        <taxon>metagenomes</taxon>
        <taxon>ecological metagenomes</taxon>
    </lineage>
</organism>
<dbReference type="NCBIfam" id="TIGR01214">
    <property type="entry name" value="rmlD"/>
    <property type="match status" value="1"/>
</dbReference>
<gene>
    <name evidence="2" type="ORF">METZ01_LOCUS220463</name>
</gene>
<feature type="domain" description="RmlD-like substrate binding" evidence="1">
    <location>
        <begin position="5"/>
        <end position="260"/>
    </location>
</feature>
<accession>A0A382FYC2</accession>
<dbReference type="InterPro" id="IPR005913">
    <property type="entry name" value="dTDP_dehydrorham_reduct"/>
</dbReference>
<dbReference type="CDD" id="cd05254">
    <property type="entry name" value="dTDP_HR_like_SDR_e"/>
    <property type="match status" value="1"/>
</dbReference>
<dbReference type="Gene3D" id="3.90.25.10">
    <property type="entry name" value="UDP-galactose 4-epimerase, domain 1"/>
    <property type="match status" value="1"/>
</dbReference>
<name>A0A382FYC2_9ZZZZ</name>
<protein>
    <recommendedName>
        <fullName evidence="1">RmlD-like substrate binding domain-containing protein</fullName>
    </recommendedName>
</protein>
<dbReference type="EMBL" id="UINC01052363">
    <property type="protein sequence ID" value="SVB67609.1"/>
    <property type="molecule type" value="Genomic_DNA"/>
</dbReference>
<dbReference type="AlphaFoldDB" id="A0A382FYC2"/>
<sequence length="263" mass="28546">MIIRSLGRDEADLSNPVSCSKSIFSEQADIVINLAAFTDVDRAESEEDLANVINAEAPTAMANAARIQGIPFIHVSTDYVFDGEGEKPWQVHSPASPLSAYGRSKLKGEAGVRQSGANYVIMRTSWVFSAFGSNFVKTMLKLSEMRDNLCIVSDQVGGPTAAADIADACLTIAKAFHSGQGVNGTFHFTGSPDISKADFAREIFTQAGLKVVVNDILTSAYPTNAKRPQNSRMDCYKIKSAFGIERPDWRKSLTTVLQDIKEI</sequence>
<dbReference type="SUPFAM" id="SSF51735">
    <property type="entry name" value="NAD(P)-binding Rossmann-fold domains"/>
    <property type="match status" value="1"/>
</dbReference>
<dbReference type="InterPro" id="IPR036291">
    <property type="entry name" value="NAD(P)-bd_dom_sf"/>
</dbReference>